<dbReference type="InterPro" id="IPR015421">
    <property type="entry name" value="PyrdxlP-dep_Trfase_major"/>
</dbReference>
<dbReference type="GO" id="GO:0015937">
    <property type="term" value="P:coenzyme A biosynthetic process"/>
    <property type="evidence" value="ECO:0007669"/>
    <property type="project" value="UniProtKB-UniRule"/>
</dbReference>
<dbReference type="Proteomes" id="UP000077066">
    <property type="component" value="Unassembled WGS sequence"/>
</dbReference>
<comment type="similarity">
    <text evidence="5">Belongs to the group II decarboxylase family. Sphingosine-1-phosphate lyase subfamily.</text>
</comment>
<comment type="cofactor">
    <cofactor evidence="1 6 7">
        <name>pyridoxal 5'-phosphate</name>
        <dbReference type="ChEBI" id="CHEBI:597326"/>
    </cofactor>
</comment>
<keyword evidence="4 6" id="KW-0456">Lyase</keyword>
<evidence type="ECO:0000256" key="2">
    <source>
        <dbReference type="ARBA" id="ARBA00022793"/>
    </source>
</evidence>
<dbReference type="STRING" id="55758.MBFIL_19630"/>
<dbReference type="PANTHER" id="PTHR42735:SF6">
    <property type="entry name" value="SPHINGOSINE-1-PHOSPHATE LYASE 1"/>
    <property type="match status" value="1"/>
</dbReference>
<dbReference type="PANTHER" id="PTHR42735">
    <property type="match status" value="1"/>
</dbReference>
<keyword evidence="3 6" id="KW-0663">Pyridoxal phosphate</keyword>
<evidence type="ECO:0000256" key="1">
    <source>
        <dbReference type="ARBA" id="ARBA00001933"/>
    </source>
</evidence>
<sequence>MNQKPMDEDEIFKKLKEFKYMDMDYSSGRILGSMCTAVHPIAKEVYSDFLESNLGDPGLFKGTKAIEDEVIKEIGSFLSLDVPYGNVVTGGTEANLMALHSAYKIAISKGKIAKTDIPEVIVPKSAHFSFKKASEIMRFKLIEANLDKNYKVDIEDVKSNLSSNTIAIVGVAGTTELGMIDPIEELSEIAIKNDIYLHVDAAFGGFLIPFLKDLRYELPNFDFSIPGVSSITIDPHKMGIAPIPSGCIIYREKKYLDVIAVDSPYLTSKKQSTIVGTRLGAPSAATWAMMNHIGRDGYGELANECMINTNYFADALFKEGFNVIVKPELNIVAFNHPKIETEKLEILLKNNGWMVSTASYPKAIRIVVMGHIRHTHLMDLISDLRKIRESLYI</sequence>
<dbReference type="InterPro" id="IPR020931">
    <property type="entry name" value="MfnA"/>
</dbReference>
<evidence type="ECO:0000256" key="3">
    <source>
        <dbReference type="ARBA" id="ARBA00022898"/>
    </source>
</evidence>
<dbReference type="OrthoDB" id="56891at2157"/>
<dbReference type="AlphaFoldDB" id="A0A165YUL1"/>
<dbReference type="SUPFAM" id="SSF53383">
    <property type="entry name" value="PLP-dependent transferases"/>
    <property type="match status" value="1"/>
</dbReference>
<dbReference type="EC" id="4.1.1.11" evidence="6"/>
<dbReference type="InterPro" id="IPR015422">
    <property type="entry name" value="PyrdxlP-dep_Trfase_small"/>
</dbReference>
<accession>A0A165YUL1</accession>
<comment type="caution">
    <text evidence="8">The sequence shown here is derived from an EMBL/GenBank/DDBJ whole genome shotgun (WGS) entry which is preliminary data.</text>
</comment>
<dbReference type="GO" id="GO:0019752">
    <property type="term" value="P:carboxylic acid metabolic process"/>
    <property type="evidence" value="ECO:0007669"/>
    <property type="project" value="InterPro"/>
</dbReference>
<dbReference type="Pfam" id="PF00282">
    <property type="entry name" value="Pyridoxal_deC"/>
    <property type="match status" value="1"/>
</dbReference>
<comment type="pathway">
    <text evidence="6">Cofactor biosynthesis; methanofuran biosynthesis.</text>
</comment>
<dbReference type="NCBIfam" id="TIGR03812">
    <property type="entry name" value="tyr_de_CO2_Arch"/>
    <property type="match status" value="1"/>
</dbReference>
<dbReference type="InterPro" id="IPR015424">
    <property type="entry name" value="PyrdxlP-dep_Trfase"/>
</dbReference>
<comment type="catalytic activity">
    <reaction evidence="6">
        <text>L-aspartate + H(+) = beta-alanine + CO2</text>
        <dbReference type="Rhea" id="RHEA:19497"/>
        <dbReference type="ChEBI" id="CHEBI:15378"/>
        <dbReference type="ChEBI" id="CHEBI:16526"/>
        <dbReference type="ChEBI" id="CHEBI:29991"/>
        <dbReference type="ChEBI" id="CHEBI:57966"/>
        <dbReference type="EC" id="4.1.1.11"/>
    </reaction>
</comment>
<dbReference type="GO" id="GO:0004837">
    <property type="term" value="F:tyrosine decarboxylase activity"/>
    <property type="evidence" value="ECO:0007669"/>
    <property type="project" value="UniProtKB-UniRule"/>
</dbReference>
<dbReference type="GO" id="GO:2001120">
    <property type="term" value="P:methanofuran biosynthetic process"/>
    <property type="evidence" value="ECO:0007669"/>
    <property type="project" value="UniProtKB-UniRule"/>
</dbReference>
<keyword evidence="9" id="KW-1185">Reference proteome</keyword>
<dbReference type="EMBL" id="LWMT01000295">
    <property type="protein sequence ID" value="KZX09888.1"/>
    <property type="molecule type" value="Genomic_DNA"/>
</dbReference>
<evidence type="ECO:0000313" key="9">
    <source>
        <dbReference type="Proteomes" id="UP000077066"/>
    </source>
</evidence>
<dbReference type="Gene3D" id="3.40.640.10">
    <property type="entry name" value="Type I PLP-dependent aspartate aminotransferase-like (Major domain)"/>
    <property type="match status" value="1"/>
</dbReference>
<comment type="function">
    <text evidence="6">Catalyzes the decarboxylation of L-tyrosine to produce tyramine for methanofuran biosynthesis. Can also catalyze the decarboxylation of L-aspartate to produce beta-alanine for coenzyme A (CoA) biosynthesis.</text>
</comment>
<dbReference type="RefSeq" id="WP_066974092.1">
    <property type="nucleotide sequence ID" value="NZ_LWMT01000295.1"/>
</dbReference>
<dbReference type="GO" id="GO:0004068">
    <property type="term" value="F:aspartate 1-decarboxylase activity"/>
    <property type="evidence" value="ECO:0007669"/>
    <property type="project" value="UniProtKB-UniRule"/>
</dbReference>
<dbReference type="EC" id="4.1.1.25" evidence="6"/>
<evidence type="ECO:0000256" key="6">
    <source>
        <dbReference type="HAMAP-Rule" id="MF_01610"/>
    </source>
</evidence>
<proteinExistence type="inferred from homology"/>
<feature type="modified residue" description="N6-(pyridoxal phosphate)lysine" evidence="6 7">
    <location>
        <position position="237"/>
    </location>
</feature>
<name>A0A165YUL1_9EURY</name>
<evidence type="ECO:0000256" key="4">
    <source>
        <dbReference type="ARBA" id="ARBA00023239"/>
    </source>
</evidence>
<evidence type="ECO:0000313" key="8">
    <source>
        <dbReference type="EMBL" id="KZX09888.1"/>
    </source>
</evidence>
<protein>
    <recommendedName>
        <fullName evidence="6">Probable L-tyrosine/L-aspartate decarboxylase</fullName>
        <shortName evidence="6">TDC/ADC</shortName>
        <ecNumber evidence="6">4.1.1.11</ecNumber>
        <ecNumber evidence="6">4.1.1.25</ecNumber>
    </recommendedName>
</protein>
<dbReference type="GO" id="GO:0030170">
    <property type="term" value="F:pyridoxal phosphate binding"/>
    <property type="evidence" value="ECO:0007669"/>
    <property type="project" value="UniProtKB-UniRule"/>
</dbReference>
<evidence type="ECO:0000256" key="5">
    <source>
        <dbReference type="ARBA" id="ARBA00038302"/>
    </source>
</evidence>
<organism evidence="8 9">
    <name type="scientific">Methanobrevibacter filiformis</name>
    <dbReference type="NCBI Taxonomy" id="55758"/>
    <lineage>
        <taxon>Archaea</taxon>
        <taxon>Methanobacteriati</taxon>
        <taxon>Methanobacteriota</taxon>
        <taxon>Methanomada group</taxon>
        <taxon>Methanobacteria</taxon>
        <taxon>Methanobacteriales</taxon>
        <taxon>Methanobacteriaceae</taxon>
        <taxon>Methanobrevibacter</taxon>
    </lineage>
</organism>
<comment type="pathway">
    <text evidence="6">Cofactor biosynthesis; coenzyme A biosynthesis.</text>
</comment>
<dbReference type="Gene3D" id="3.90.1150.10">
    <property type="entry name" value="Aspartate Aminotransferase, domain 1"/>
    <property type="match status" value="1"/>
</dbReference>
<dbReference type="UniPathway" id="UPA00080"/>
<dbReference type="UniPathway" id="UPA00241"/>
<dbReference type="PATRIC" id="fig|55758.3.peg.2184"/>
<comment type="catalytic activity">
    <reaction evidence="6">
        <text>L-tyrosine + H(+) = tyramine + CO2</text>
        <dbReference type="Rhea" id="RHEA:14345"/>
        <dbReference type="ChEBI" id="CHEBI:15378"/>
        <dbReference type="ChEBI" id="CHEBI:16526"/>
        <dbReference type="ChEBI" id="CHEBI:58315"/>
        <dbReference type="ChEBI" id="CHEBI:327995"/>
        <dbReference type="EC" id="4.1.1.25"/>
    </reaction>
</comment>
<dbReference type="InterPro" id="IPR050477">
    <property type="entry name" value="GrpII_AminoAcid_Decarb"/>
</dbReference>
<comment type="similarity">
    <text evidence="6">Belongs to the group II decarboxylase family. MfnA subfamily.</text>
</comment>
<dbReference type="HAMAP" id="MF_01610">
    <property type="entry name" value="MfnA_decarbox"/>
    <property type="match status" value="1"/>
</dbReference>
<keyword evidence="2 6" id="KW-0210">Decarboxylase</keyword>
<evidence type="ECO:0000256" key="7">
    <source>
        <dbReference type="PIRSR" id="PIRSR602129-50"/>
    </source>
</evidence>
<reference evidence="8 9" key="1">
    <citation type="submission" date="2016-04" db="EMBL/GenBank/DDBJ databases">
        <title>Genome sequence of Methanobrevibacter filiformis DSM 11501.</title>
        <authorList>
            <person name="Poehlein A."/>
            <person name="Seedorf H."/>
            <person name="Daniel R."/>
        </authorList>
    </citation>
    <scope>NUCLEOTIDE SEQUENCE [LARGE SCALE GENOMIC DNA]</scope>
    <source>
        <strain evidence="8 9">DSM 11501</strain>
    </source>
</reference>
<gene>
    <name evidence="8" type="primary">hdc</name>
    <name evidence="6" type="synonym">mfnA</name>
    <name evidence="8" type="ORF">MBFIL_19630</name>
</gene>
<dbReference type="InterPro" id="IPR002129">
    <property type="entry name" value="PyrdxlP-dep_de-COase"/>
</dbReference>